<comment type="similarity">
    <text evidence="1">Belongs to the helicase family.</text>
</comment>
<dbReference type="GO" id="GO:0043139">
    <property type="term" value="F:5'-3' DNA helicase activity"/>
    <property type="evidence" value="ECO:0007669"/>
    <property type="project" value="UniProtKB-EC"/>
</dbReference>
<evidence type="ECO:0000313" key="4">
    <source>
        <dbReference type="EnsemblMetazoa" id="ADIR010828-PA"/>
    </source>
</evidence>
<dbReference type="PANTHER" id="PTHR10492">
    <property type="match status" value="1"/>
</dbReference>
<organism evidence="4 5">
    <name type="scientific">Anopheles dirus</name>
    <dbReference type="NCBI Taxonomy" id="7168"/>
    <lineage>
        <taxon>Eukaryota</taxon>
        <taxon>Metazoa</taxon>
        <taxon>Ecdysozoa</taxon>
        <taxon>Arthropoda</taxon>
        <taxon>Hexapoda</taxon>
        <taxon>Insecta</taxon>
        <taxon>Pterygota</taxon>
        <taxon>Neoptera</taxon>
        <taxon>Endopterygota</taxon>
        <taxon>Diptera</taxon>
        <taxon>Nematocera</taxon>
        <taxon>Culicoidea</taxon>
        <taxon>Culicidae</taxon>
        <taxon>Anophelinae</taxon>
        <taxon>Anopheles</taxon>
    </lineage>
</organism>
<dbReference type="GO" id="GO:0006310">
    <property type="term" value="P:DNA recombination"/>
    <property type="evidence" value="ECO:0007669"/>
    <property type="project" value="UniProtKB-KW"/>
</dbReference>
<dbReference type="Proteomes" id="UP000075884">
    <property type="component" value="Unassembled WGS sequence"/>
</dbReference>
<evidence type="ECO:0000259" key="3">
    <source>
        <dbReference type="Pfam" id="PF21530"/>
    </source>
</evidence>
<dbReference type="GO" id="GO:0000723">
    <property type="term" value="P:telomere maintenance"/>
    <property type="evidence" value="ECO:0007669"/>
    <property type="project" value="InterPro"/>
</dbReference>
<keyword evidence="1" id="KW-0347">Helicase</keyword>
<dbReference type="InterPro" id="IPR027417">
    <property type="entry name" value="P-loop_NTPase"/>
</dbReference>
<proteinExistence type="inferred from homology"/>
<reference evidence="5" key="1">
    <citation type="submission" date="2013-03" db="EMBL/GenBank/DDBJ databases">
        <title>The Genome Sequence of Anopheles dirus WRAIR2.</title>
        <authorList>
            <consortium name="The Broad Institute Genomics Platform"/>
            <person name="Neafsey D.E."/>
            <person name="Walton C."/>
            <person name="Walker B."/>
            <person name="Young S.K."/>
            <person name="Zeng Q."/>
            <person name="Gargeya S."/>
            <person name="Fitzgerald M."/>
            <person name="Haas B."/>
            <person name="Abouelleil A."/>
            <person name="Allen A.W."/>
            <person name="Alvarado L."/>
            <person name="Arachchi H.M."/>
            <person name="Berlin A.M."/>
            <person name="Chapman S.B."/>
            <person name="Gainer-Dewar J."/>
            <person name="Goldberg J."/>
            <person name="Griggs A."/>
            <person name="Gujja S."/>
            <person name="Hansen M."/>
            <person name="Howarth C."/>
            <person name="Imamovic A."/>
            <person name="Ireland A."/>
            <person name="Larimer J."/>
            <person name="McCowan C."/>
            <person name="Murphy C."/>
            <person name="Pearson M."/>
            <person name="Poon T.W."/>
            <person name="Priest M."/>
            <person name="Roberts A."/>
            <person name="Saif S."/>
            <person name="Shea T."/>
            <person name="Sisk P."/>
            <person name="Sykes S."/>
            <person name="Wortman J."/>
            <person name="Nusbaum C."/>
            <person name="Birren B."/>
        </authorList>
    </citation>
    <scope>NUCLEOTIDE SEQUENCE [LARGE SCALE GENOMIC DNA]</scope>
    <source>
        <strain evidence="5">WRAIR2</strain>
    </source>
</reference>
<dbReference type="GO" id="GO:0006281">
    <property type="term" value="P:DNA repair"/>
    <property type="evidence" value="ECO:0007669"/>
    <property type="project" value="UniProtKB-KW"/>
</dbReference>
<dbReference type="SUPFAM" id="SSF52540">
    <property type="entry name" value="P-loop containing nucleoside triphosphate hydrolases"/>
    <property type="match status" value="1"/>
</dbReference>
<dbReference type="Pfam" id="PF05970">
    <property type="entry name" value="PIF1"/>
    <property type="match status" value="1"/>
</dbReference>
<dbReference type="InterPro" id="IPR049163">
    <property type="entry name" value="Pif1-like_2B_dom"/>
</dbReference>
<dbReference type="EnsemblMetazoa" id="ADIR010828-RA">
    <property type="protein sequence ID" value="ADIR010828-PA"/>
    <property type="gene ID" value="ADIR010828"/>
</dbReference>
<feature type="domain" description="DNA helicase Pif1-like DEAD-box helicase" evidence="2">
    <location>
        <begin position="1"/>
        <end position="103"/>
    </location>
</feature>
<dbReference type="AlphaFoldDB" id="A0A182NT38"/>
<dbReference type="EC" id="5.6.2.3" evidence="1"/>
<reference evidence="4" key="2">
    <citation type="submission" date="2020-05" db="UniProtKB">
        <authorList>
            <consortium name="EnsemblMetazoa"/>
        </authorList>
    </citation>
    <scope>IDENTIFICATION</scope>
    <source>
        <strain evidence="4">WRAIR2</strain>
    </source>
</reference>
<keyword evidence="1" id="KW-0067">ATP-binding</keyword>
<evidence type="ECO:0000259" key="2">
    <source>
        <dbReference type="Pfam" id="PF05970"/>
    </source>
</evidence>
<keyword evidence="1" id="KW-0378">Hydrolase</keyword>
<feature type="domain" description="DNA helicase Pif1-like 2B" evidence="3">
    <location>
        <begin position="203"/>
        <end position="248"/>
    </location>
</feature>
<name>A0A182NT38_9DIPT</name>
<sequence length="255" mass="29008">MYNRYGLEALDRMVQDLMEVSHPFGGKVMLLAGDFRQILPVVPKGTDGQIIDQCIKKSPLWSQCTRLRLTVNMRVRTAPTVNHANELHEFAEFLLRIGEGRHDTFPGVDQSFAKIPRDLVVPSTANAQHDIQSLVGRIYPDIALYYRHPDFFSDRAILSPLNADVTTINDTVLQTIPGPVREYRSIDTLVNPEEERELHLPSEYLNSLNISGIPVHRLCLKRYAPVLLLRILNSSMRLSNGTQLQIVDMKTNYMD</sequence>
<accession>A0A182NT38</accession>
<keyword evidence="1" id="KW-0233">DNA recombination</keyword>
<dbReference type="PANTHER" id="PTHR10492:SF57">
    <property type="entry name" value="ATP-DEPENDENT DNA HELICASE"/>
    <property type="match status" value="1"/>
</dbReference>
<dbReference type="VEuPathDB" id="VectorBase:ADIR010828"/>
<dbReference type="STRING" id="7168.A0A182NT38"/>
<keyword evidence="1" id="KW-0547">Nucleotide-binding</keyword>
<keyword evidence="5" id="KW-1185">Reference proteome</keyword>
<comment type="catalytic activity">
    <reaction evidence="1">
        <text>ATP + H2O = ADP + phosphate + H(+)</text>
        <dbReference type="Rhea" id="RHEA:13065"/>
        <dbReference type="ChEBI" id="CHEBI:15377"/>
        <dbReference type="ChEBI" id="CHEBI:15378"/>
        <dbReference type="ChEBI" id="CHEBI:30616"/>
        <dbReference type="ChEBI" id="CHEBI:43474"/>
        <dbReference type="ChEBI" id="CHEBI:456216"/>
        <dbReference type="EC" id="5.6.2.3"/>
    </reaction>
</comment>
<comment type="cofactor">
    <cofactor evidence="1">
        <name>Mg(2+)</name>
        <dbReference type="ChEBI" id="CHEBI:18420"/>
    </cofactor>
</comment>
<keyword evidence="1" id="KW-0227">DNA damage</keyword>
<evidence type="ECO:0000313" key="5">
    <source>
        <dbReference type="Proteomes" id="UP000075884"/>
    </source>
</evidence>
<dbReference type="Pfam" id="PF21530">
    <property type="entry name" value="Pif1_2B_dom"/>
    <property type="match status" value="1"/>
</dbReference>
<dbReference type="GO" id="GO:0005524">
    <property type="term" value="F:ATP binding"/>
    <property type="evidence" value="ECO:0007669"/>
    <property type="project" value="UniProtKB-KW"/>
</dbReference>
<dbReference type="InterPro" id="IPR010285">
    <property type="entry name" value="DNA_helicase_pif1-like_DEAD"/>
</dbReference>
<protein>
    <recommendedName>
        <fullName evidence="1">ATP-dependent DNA helicase</fullName>
        <ecNumber evidence="1">5.6.2.3</ecNumber>
    </recommendedName>
</protein>
<keyword evidence="1" id="KW-0234">DNA repair</keyword>
<evidence type="ECO:0000256" key="1">
    <source>
        <dbReference type="RuleBase" id="RU363044"/>
    </source>
</evidence>
<dbReference type="GO" id="GO:0016887">
    <property type="term" value="F:ATP hydrolysis activity"/>
    <property type="evidence" value="ECO:0007669"/>
    <property type="project" value="RHEA"/>
</dbReference>